<keyword evidence="8 13" id="KW-1133">Transmembrane helix</keyword>
<dbReference type="PANTHER" id="PTHR32361">
    <property type="entry name" value="FERRIC/CUPRIC REDUCTASE TRANSMEMBRANE COMPONENT"/>
    <property type="match status" value="1"/>
</dbReference>
<dbReference type="GO" id="GO:0006879">
    <property type="term" value="P:intracellular iron ion homeostasis"/>
    <property type="evidence" value="ECO:0007669"/>
    <property type="project" value="TreeGrafter"/>
</dbReference>
<dbReference type="Pfam" id="PF08022">
    <property type="entry name" value="FAD_binding_8"/>
    <property type="match status" value="1"/>
</dbReference>
<dbReference type="SUPFAM" id="SSF63380">
    <property type="entry name" value="Riboflavin synthase domain-like"/>
    <property type="match status" value="1"/>
</dbReference>
<evidence type="ECO:0000313" key="15">
    <source>
        <dbReference type="EMBL" id="KAF2720024.1"/>
    </source>
</evidence>
<evidence type="ECO:0000256" key="9">
    <source>
        <dbReference type="ARBA" id="ARBA00023002"/>
    </source>
</evidence>
<dbReference type="GO" id="GO:0015677">
    <property type="term" value="P:copper ion import"/>
    <property type="evidence" value="ECO:0007669"/>
    <property type="project" value="TreeGrafter"/>
</dbReference>
<dbReference type="InterPro" id="IPR017938">
    <property type="entry name" value="Riboflavin_synthase-like_b-brl"/>
</dbReference>
<dbReference type="GO" id="GO:0005886">
    <property type="term" value="C:plasma membrane"/>
    <property type="evidence" value="ECO:0007669"/>
    <property type="project" value="UniProtKB-SubCell"/>
</dbReference>
<evidence type="ECO:0000256" key="3">
    <source>
        <dbReference type="ARBA" id="ARBA00012668"/>
    </source>
</evidence>
<keyword evidence="9" id="KW-0560">Oxidoreductase</keyword>
<evidence type="ECO:0000256" key="4">
    <source>
        <dbReference type="ARBA" id="ARBA00022448"/>
    </source>
</evidence>
<evidence type="ECO:0000256" key="8">
    <source>
        <dbReference type="ARBA" id="ARBA00022989"/>
    </source>
</evidence>
<dbReference type="InterPro" id="IPR013121">
    <property type="entry name" value="Fe_red_NAD-bd_6"/>
</dbReference>
<gene>
    <name evidence="15" type="ORF">K431DRAFT_227481</name>
</gene>
<organism evidence="15 16">
    <name type="scientific">Polychaeton citri CBS 116435</name>
    <dbReference type="NCBI Taxonomy" id="1314669"/>
    <lineage>
        <taxon>Eukaryota</taxon>
        <taxon>Fungi</taxon>
        <taxon>Dikarya</taxon>
        <taxon>Ascomycota</taxon>
        <taxon>Pezizomycotina</taxon>
        <taxon>Dothideomycetes</taxon>
        <taxon>Dothideomycetidae</taxon>
        <taxon>Capnodiales</taxon>
        <taxon>Capnodiaceae</taxon>
        <taxon>Polychaeton</taxon>
    </lineage>
</organism>
<evidence type="ECO:0000256" key="10">
    <source>
        <dbReference type="ARBA" id="ARBA00023065"/>
    </source>
</evidence>
<dbReference type="InterPro" id="IPR013112">
    <property type="entry name" value="FAD-bd_8"/>
</dbReference>
<dbReference type="SFLD" id="SFLDS00052">
    <property type="entry name" value="Ferric_Reductase_Domain"/>
    <property type="match status" value="1"/>
</dbReference>
<dbReference type="InterPro" id="IPR039261">
    <property type="entry name" value="FNR_nucleotide-bd"/>
</dbReference>
<dbReference type="SUPFAM" id="SSF52343">
    <property type="entry name" value="Ferredoxin reductase-like, C-terminal NADP-linked domain"/>
    <property type="match status" value="1"/>
</dbReference>
<evidence type="ECO:0000256" key="2">
    <source>
        <dbReference type="ARBA" id="ARBA00006278"/>
    </source>
</evidence>
<comment type="similarity">
    <text evidence="2">Belongs to the ferric reductase (FRE) family.</text>
</comment>
<evidence type="ECO:0000256" key="12">
    <source>
        <dbReference type="ARBA" id="ARBA00048483"/>
    </source>
</evidence>
<protein>
    <recommendedName>
        <fullName evidence="3">ferric-chelate reductase (NADPH)</fullName>
        <ecNumber evidence="3">1.16.1.9</ecNumber>
    </recommendedName>
</protein>
<keyword evidence="6 13" id="KW-0812">Transmembrane</keyword>
<evidence type="ECO:0000313" key="16">
    <source>
        <dbReference type="Proteomes" id="UP000799441"/>
    </source>
</evidence>
<dbReference type="EMBL" id="MU003804">
    <property type="protein sequence ID" value="KAF2720024.1"/>
    <property type="molecule type" value="Genomic_DNA"/>
</dbReference>
<reference evidence="15" key="1">
    <citation type="journal article" date="2020" name="Stud. Mycol.">
        <title>101 Dothideomycetes genomes: a test case for predicting lifestyles and emergence of pathogens.</title>
        <authorList>
            <person name="Haridas S."/>
            <person name="Albert R."/>
            <person name="Binder M."/>
            <person name="Bloem J."/>
            <person name="Labutti K."/>
            <person name="Salamov A."/>
            <person name="Andreopoulos B."/>
            <person name="Baker S."/>
            <person name="Barry K."/>
            <person name="Bills G."/>
            <person name="Bluhm B."/>
            <person name="Cannon C."/>
            <person name="Castanera R."/>
            <person name="Culley D."/>
            <person name="Daum C."/>
            <person name="Ezra D."/>
            <person name="Gonzalez J."/>
            <person name="Henrissat B."/>
            <person name="Kuo A."/>
            <person name="Liang C."/>
            <person name="Lipzen A."/>
            <person name="Lutzoni F."/>
            <person name="Magnuson J."/>
            <person name="Mondo S."/>
            <person name="Nolan M."/>
            <person name="Ohm R."/>
            <person name="Pangilinan J."/>
            <person name="Park H.-J."/>
            <person name="Ramirez L."/>
            <person name="Alfaro M."/>
            <person name="Sun H."/>
            <person name="Tritt A."/>
            <person name="Yoshinaga Y."/>
            <person name="Zwiers L.-H."/>
            <person name="Turgeon B."/>
            <person name="Goodwin S."/>
            <person name="Spatafora J."/>
            <person name="Crous P."/>
            <person name="Grigoriev I."/>
        </authorList>
    </citation>
    <scope>NUCLEOTIDE SEQUENCE</scope>
    <source>
        <strain evidence="15">CBS 116435</strain>
    </source>
</reference>
<comment type="subcellular location">
    <subcellularLocation>
        <location evidence="1">Cell membrane</location>
        <topology evidence="1">Multi-pass membrane protein</topology>
    </subcellularLocation>
</comment>
<dbReference type="GO" id="GO:0006826">
    <property type="term" value="P:iron ion transport"/>
    <property type="evidence" value="ECO:0007669"/>
    <property type="project" value="TreeGrafter"/>
</dbReference>
<feature type="transmembrane region" description="Helical" evidence="13">
    <location>
        <begin position="165"/>
        <end position="186"/>
    </location>
</feature>
<evidence type="ECO:0000256" key="5">
    <source>
        <dbReference type="ARBA" id="ARBA00022475"/>
    </source>
</evidence>
<keyword evidence="11 13" id="KW-0472">Membrane</keyword>
<evidence type="ECO:0000256" key="7">
    <source>
        <dbReference type="ARBA" id="ARBA00022982"/>
    </source>
</evidence>
<dbReference type="SFLD" id="SFLDG01168">
    <property type="entry name" value="Ferric_reductase_subgroup_(FRE"/>
    <property type="match status" value="1"/>
</dbReference>
<keyword evidence="5" id="KW-1003">Cell membrane</keyword>
<comment type="caution">
    <text evidence="15">The sequence shown here is derived from an EMBL/GenBank/DDBJ whole genome shotgun (WGS) entry which is preliminary data.</text>
</comment>
<feature type="transmembrane region" description="Helical" evidence="13">
    <location>
        <begin position="85"/>
        <end position="106"/>
    </location>
</feature>
<feature type="transmembrane region" description="Helical" evidence="13">
    <location>
        <begin position="126"/>
        <end position="144"/>
    </location>
</feature>
<keyword evidence="7" id="KW-0249">Electron transport</keyword>
<sequence length="607" mass="67536">MDAENASQAATPWMGQFRYGRYLAYYWVVLLFVAMLWHLGSIWTNAQTSKPAVGSTSSMPSLTDRVQAGGRYLFYRRFDRRPGRLISIPQAGTLLLLLITIVYVLALTFTEYPYYREFFQWGSPPLAIRTGLMAFACLPIMVALPGKANVLTLLTGYGHEKLNIIHQWVAWISFTLSLIHTIPFFVASVQERGNGGFARVKLEFYRNNGGPMTEFSGVPPLAMHFGLCVFSIPAIRARFYKTFYWLHIGLAISYLGLLYWHAGNAGDSWAYLWATLAIWLTAWLVRLFWKNRSTNIHAQWFSGSRSVMTVHEGPLVRIEVDHPIDFTFRPGQHCFLRFPHLSFFDNHPFTIASAPFPTNQCDSEGARPRPRLLFLAKAESGFTKTLADQVSRSANTMIASAHVDGPYGSLPHAALERRYDSILLIAGGSGITVCLSWLLYLVFLPHPTRLRTITLVWSFRNAKSFQWAADELSSVAAATAATRKKGLEVKMIFHVTGLAKVDADSSSAASPVDDTIEVAAKKEKGGGPLLQRPHHCMKEFGENRLGRPNLKTVIAEAAVISGARTAVVASGTHEMNFEISNACAAAQKNVLAGRLPELALHVESFGW</sequence>
<dbReference type="Proteomes" id="UP000799441">
    <property type="component" value="Unassembled WGS sequence"/>
</dbReference>
<evidence type="ECO:0000256" key="1">
    <source>
        <dbReference type="ARBA" id="ARBA00004651"/>
    </source>
</evidence>
<accession>A0A9P4Q583</accession>
<dbReference type="InterPro" id="IPR013130">
    <property type="entry name" value="Fe3_Rdtase_TM_dom"/>
</dbReference>
<dbReference type="PANTHER" id="PTHR32361:SF23">
    <property type="entry name" value="FERRIC-CHELATE REDUCTASE"/>
    <property type="match status" value="1"/>
</dbReference>
<dbReference type="InterPro" id="IPR017927">
    <property type="entry name" value="FAD-bd_FR_type"/>
</dbReference>
<dbReference type="PROSITE" id="PS51384">
    <property type="entry name" value="FAD_FR"/>
    <property type="match status" value="1"/>
</dbReference>
<keyword evidence="4" id="KW-0813">Transport</keyword>
<dbReference type="EC" id="1.16.1.9" evidence="3"/>
<feature type="transmembrane region" description="Helical" evidence="13">
    <location>
        <begin position="242"/>
        <end position="262"/>
    </location>
</feature>
<feature type="transmembrane region" description="Helical" evidence="13">
    <location>
        <begin position="217"/>
        <end position="235"/>
    </location>
</feature>
<dbReference type="Pfam" id="PF08030">
    <property type="entry name" value="NAD_binding_6"/>
    <property type="match status" value="1"/>
</dbReference>
<keyword evidence="16" id="KW-1185">Reference proteome</keyword>
<name>A0A9P4Q583_9PEZI</name>
<dbReference type="CDD" id="cd06186">
    <property type="entry name" value="NOX_Duox_like_FAD_NADP"/>
    <property type="match status" value="1"/>
</dbReference>
<dbReference type="Gene3D" id="3.40.50.80">
    <property type="entry name" value="Nucleotide-binding domain of ferredoxin-NADP reductase (FNR) module"/>
    <property type="match status" value="1"/>
</dbReference>
<dbReference type="OrthoDB" id="17725at2759"/>
<feature type="transmembrane region" description="Helical" evidence="13">
    <location>
        <begin position="22"/>
        <end position="40"/>
    </location>
</feature>
<proteinExistence type="inferred from homology"/>
<feature type="transmembrane region" description="Helical" evidence="13">
    <location>
        <begin position="268"/>
        <end position="289"/>
    </location>
</feature>
<feature type="transmembrane region" description="Helical" evidence="13">
    <location>
        <begin position="422"/>
        <end position="443"/>
    </location>
</feature>
<dbReference type="GO" id="GO:0052851">
    <property type="term" value="F:ferric-chelate reductase (NADPH) activity"/>
    <property type="evidence" value="ECO:0007669"/>
    <property type="project" value="UniProtKB-EC"/>
</dbReference>
<evidence type="ECO:0000256" key="13">
    <source>
        <dbReference type="SAM" id="Phobius"/>
    </source>
</evidence>
<dbReference type="AlphaFoldDB" id="A0A9P4Q583"/>
<evidence type="ECO:0000256" key="6">
    <source>
        <dbReference type="ARBA" id="ARBA00022692"/>
    </source>
</evidence>
<comment type="catalytic activity">
    <reaction evidence="12">
        <text>2 a Fe(II)-siderophore + NADP(+) + H(+) = 2 a Fe(III)-siderophore + NADPH</text>
        <dbReference type="Rhea" id="RHEA:28795"/>
        <dbReference type="Rhea" id="RHEA-COMP:11342"/>
        <dbReference type="Rhea" id="RHEA-COMP:11344"/>
        <dbReference type="ChEBI" id="CHEBI:15378"/>
        <dbReference type="ChEBI" id="CHEBI:29033"/>
        <dbReference type="ChEBI" id="CHEBI:29034"/>
        <dbReference type="ChEBI" id="CHEBI:57783"/>
        <dbReference type="ChEBI" id="CHEBI:58349"/>
        <dbReference type="EC" id="1.16.1.9"/>
    </reaction>
</comment>
<feature type="domain" description="FAD-binding FR-type" evidence="14">
    <location>
        <begin position="294"/>
        <end position="413"/>
    </location>
</feature>
<keyword evidence="10" id="KW-0406">Ion transport</keyword>
<dbReference type="Pfam" id="PF01794">
    <property type="entry name" value="Ferric_reduct"/>
    <property type="match status" value="1"/>
</dbReference>
<evidence type="ECO:0000256" key="11">
    <source>
        <dbReference type="ARBA" id="ARBA00023136"/>
    </source>
</evidence>
<dbReference type="InterPro" id="IPR051410">
    <property type="entry name" value="Ferric/Cupric_Reductase"/>
</dbReference>
<evidence type="ECO:0000259" key="14">
    <source>
        <dbReference type="PROSITE" id="PS51384"/>
    </source>
</evidence>